<evidence type="ECO:0000256" key="1">
    <source>
        <dbReference type="ARBA" id="ARBA00022485"/>
    </source>
</evidence>
<evidence type="ECO:0000259" key="5">
    <source>
        <dbReference type="Pfam" id="PF01512"/>
    </source>
</evidence>
<dbReference type="PANTHER" id="PTHR11780:SF10">
    <property type="entry name" value="NADH DEHYDROGENASE [UBIQUINONE] FLAVOPROTEIN 1, MITOCHONDRIAL"/>
    <property type="match status" value="1"/>
</dbReference>
<dbReference type="RefSeq" id="WP_170201333.1">
    <property type="nucleotide sequence ID" value="NZ_RJKE01000001.1"/>
</dbReference>
<keyword evidence="3" id="KW-0408">Iron</keyword>
<feature type="domain" description="NADH-ubiquinone oxidoreductase 51kDa subunit FMN-binding" evidence="5">
    <location>
        <begin position="30"/>
        <end position="177"/>
    </location>
</feature>
<dbReference type="Proteomes" id="UP000272400">
    <property type="component" value="Unassembled WGS sequence"/>
</dbReference>
<dbReference type="Gene3D" id="3.40.50.11540">
    <property type="entry name" value="NADH-ubiquinone oxidoreductase 51kDa subunit"/>
    <property type="match status" value="1"/>
</dbReference>
<dbReference type="Pfam" id="PF01512">
    <property type="entry name" value="Complex1_51K"/>
    <property type="match status" value="1"/>
</dbReference>
<dbReference type="SUPFAM" id="SSF142019">
    <property type="entry name" value="Nqo1 FMN-binding domain-like"/>
    <property type="match status" value="1"/>
</dbReference>
<dbReference type="InterPro" id="IPR037225">
    <property type="entry name" value="Nuo51_FMN-bd_sf"/>
</dbReference>
<accession>A0A3N1CSZ0</accession>
<dbReference type="EMBL" id="RJKE01000001">
    <property type="protein sequence ID" value="ROO84419.1"/>
    <property type="molecule type" value="Genomic_DNA"/>
</dbReference>
<keyword evidence="1" id="KW-0004">4Fe-4S</keyword>
<protein>
    <submittedName>
        <fullName evidence="6">Respiratory-subunit NADH dehydrogenase subunit</fullName>
    </submittedName>
</protein>
<dbReference type="PANTHER" id="PTHR11780">
    <property type="entry name" value="NADH-UBIQUINONE OXIDOREDUCTASE FLAVOPROTEIN 1 NDUFV1"/>
    <property type="match status" value="1"/>
</dbReference>
<dbReference type="GO" id="GO:0003954">
    <property type="term" value="F:NADH dehydrogenase activity"/>
    <property type="evidence" value="ECO:0007669"/>
    <property type="project" value="TreeGrafter"/>
</dbReference>
<comment type="caution">
    <text evidence="6">The sequence shown here is derived from an EMBL/GenBank/DDBJ whole genome shotgun (WGS) entry which is preliminary data.</text>
</comment>
<dbReference type="Gene3D" id="3.10.20.600">
    <property type="match status" value="1"/>
</dbReference>
<organism evidence="6 7">
    <name type="scientific">Actinocorallia herbida</name>
    <dbReference type="NCBI Taxonomy" id="58109"/>
    <lineage>
        <taxon>Bacteria</taxon>
        <taxon>Bacillati</taxon>
        <taxon>Actinomycetota</taxon>
        <taxon>Actinomycetes</taxon>
        <taxon>Streptosporangiales</taxon>
        <taxon>Thermomonosporaceae</taxon>
        <taxon>Actinocorallia</taxon>
    </lineage>
</organism>
<evidence type="ECO:0000313" key="7">
    <source>
        <dbReference type="Proteomes" id="UP000272400"/>
    </source>
</evidence>
<dbReference type="InterPro" id="IPR011538">
    <property type="entry name" value="Nuo51_FMN-bd"/>
</dbReference>
<evidence type="ECO:0000313" key="6">
    <source>
        <dbReference type="EMBL" id="ROO84419.1"/>
    </source>
</evidence>
<reference evidence="6 7" key="1">
    <citation type="submission" date="2018-11" db="EMBL/GenBank/DDBJ databases">
        <title>Sequencing the genomes of 1000 actinobacteria strains.</title>
        <authorList>
            <person name="Klenk H.-P."/>
        </authorList>
    </citation>
    <scope>NUCLEOTIDE SEQUENCE [LARGE SCALE GENOMIC DNA]</scope>
    <source>
        <strain evidence="6 7">DSM 44254</strain>
    </source>
</reference>
<dbReference type="SUPFAM" id="SSF142984">
    <property type="entry name" value="Nqo1 middle domain-like"/>
    <property type="match status" value="1"/>
</dbReference>
<keyword evidence="7" id="KW-1185">Reference proteome</keyword>
<keyword evidence="4" id="KW-0411">Iron-sulfur</keyword>
<proteinExistence type="predicted"/>
<sequence length="346" mass="35697">MRLMQAAAGTGLRDHRDLVGPAGELTLAEVERSGLRGRGGRWAPAAARLRAVRHCHTVVVNGMEGDPLSEKDTWLLQHAPHLVADGAVAVARMLGAREITVAVPEGIDGLGALLKEAFAGRDGHEPPVQVAENRGGYFAGEDTALVSALRGGPAVPTAFLPSDEGWFVGNAETLAQLALIARHGAAWFRGQGTAAAPGTMLVTLTGAVPHPGVHEVPVGTPLARLAHPAGPVLLGGHRGLWLPGEAARNVNLDPDVTPCEAATVTVLPAGAPVLERTREMTEWLKAQGASDAGTARLVASALSVSAAESARARRLVRAHDDAPSVFPQSGPIDSIVFGPASFLPAA</sequence>
<name>A0A3N1CSZ0_9ACTN</name>
<evidence type="ECO:0000256" key="3">
    <source>
        <dbReference type="ARBA" id="ARBA00023004"/>
    </source>
</evidence>
<dbReference type="GO" id="GO:0046872">
    <property type="term" value="F:metal ion binding"/>
    <property type="evidence" value="ECO:0007669"/>
    <property type="project" value="UniProtKB-KW"/>
</dbReference>
<dbReference type="AlphaFoldDB" id="A0A3N1CSZ0"/>
<dbReference type="InterPro" id="IPR050837">
    <property type="entry name" value="ComplexI_51kDa_subunit"/>
</dbReference>
<dbReference type="GO" id="GO:0045333">
    <property type="term" value="P:cellular respiration"/>
    <property type="evidence" value="ECO:0007669"/>
    <property type="project" value="TreeGrafter"/>
</dbReference>
<keyword evidence="2" id="KW-0479">Metal-binding</keyword>
<evidence type="ECO:0000256" key="2">
    <source>
        <dbReference type="ARBA" id="ARBA00022723"/>
    </source>
</evidence>
<dbReference type="GO" id="GO:0051539">
    <property type="term" value="F:4 iron, 4 sulfur cluster binding"/>
    <property type="evidence" value="ECO:0007669"/>
    <property type="project" value="UniProtKB-KW"/>
</dbReference>
<evidence type="ECO:0000256" key="4">
    <source>
        <dbReference type="ARBA" id="ARBA00023014"/>
    </source>
</evidence>
<gene>
    <name evidence="6" type="ORF">EDD29_1942</name>
</gene>